<dbReference type="SUPFAM" id="SSF69593">
    <property type="entry name" value="Glycerol-3-phosphate (1)-acyltransferase"/>
    <property type="match status" value="1"/>
</dbReference>
<dbReference type="InterPro" id="IPR002123">
    <property type="entry name" value="Plipid/glycerol_acylTrfase"/>
</dbReference>
<keyword evidence="4" id="KW-0472">Membrane</keyword>
<dbReference type="GO" id="GO:0003841">
    <property type="term" value="F:1-acylglycerol-3-phosphate O-acyltransferase activity"/>
    <property type="evidence" value="ECO:0007669"/>
    <property type="project" value="TreeGrafter"/>
</dbReference>
<keyword evidence="3 6" id="KW-0012">Acyltransferase</keyword>
<keyword evidence="4" id="KW-1133">Transmembrane helix</keyword>
<evidence type="ECO:0000256" key="1">
    <source>
        <dbReference type="ARBA" id="ARBA00005189"/>
    </source>
</evidence>
<dbReference type="PANTHER" id="PTHR10434:SF11">
    <property type="entry name" value="1-ACYL-SN-GLYCEROL-3-PHOSPHATE ACYLTRANSFERASE"/>
    <property type="match status" value="1"/>
</dbReference>
<keyword evidence="4" id="KW-0812">Transmembrane</keyword>
<comment type="caution">
    <text evidence="6">The sequence shown here is derived from an EMBL/GenBank/DDBJ whole genome shotgun (WGS) entry which is preliminary data.</text>
</comment>
<keyword evidence="7" id="KW-1185">Reference proteome</keyword>
<name>A0A7X4Y9D9_9BACT</name>
<feature type="transmembrane region" description="Helical" evidence="4">
    <location>
        <begin position="46"/>
        <end position="72"/>
    </location>
</feature>
<proteinExistence type="predicted"/>
<dbReference type="Pfam" id="PF01553">
    <property type="entry name" value="Acyltransferase"/>
    <property type="match status" value="1"/>
</dbReference>
<dbReference type="EMBL" id="JAAAPK010000003">
    <property type="protein sequence ID" value="NBC41211.1"/>
    <property type="molecule type" value="Genomic_DNA"/>
</dbReference>
<dbReference type="GO" id="GO:0006654">
    <property type="term" value="P:phosphatidic acid biosynthetic process"/>
    <property type="evidence" value="ECO:0007669"/>
    <property type="project" value="TreeGrafter"/>
</dbReference>
<gene>
    <name evidence="6" type="ORF">GTZ93_15390</name>
</gene>
<evidence type="ECO:0000313" key="6">
    <source>
        <dbReference type="EMBL" id="NBC41211.1"/>
    </source>
</evidence>
<accession>A0A7X4Y9D9</accession>
<evidence type="ECO:0000313" key="7">
    <source>
        <dbReference type="Proteomes" id="UP000537825"/>
    </source>
</evidence>
<dbReference type="PANTHER" id="PTHR10434">
    <property type="entry name" value="1-ACYL-SN-GLYCEROL-3-PHOSPHATE ACYLTRANSFERASE"/>
    <property type="match status" value="1"/>
</dbReference>
<dbReference type="SMART" id="SM00563">
    <property type="entry name" value="PlsC"/>
    <property type="match status" value="1"/>
</dbReference>
<protein>
    <submittedName>
        <fullName evidence="6">1-acyl-sn-glycerol-3-phosphate acyltransferase</fullName>
    </submittedName>
</protein>
<evidence type="ECO:0000256" key="2">
    <source>
        <dbReference type="ARBA" id="ARBA00022679"/>
    </source>
</evidence>
<dbReference type="AlphaFoldDB" id="A0A7X4Y9D9"/>
<sequence>MVADARGWRRDGRCHPRDPLRAPGVIHAHLRCVDPSIHDRVGAIRILLSIAFWTFLALSSAVLFLGALLLWALTRPFDANGRVLHLYSCFWAQLYFYVNPMWHLRVEGRERLPWKGAAVLVANHESLGDILVLFGLYRPFKWVSKAENFKLPLIGWNMHLNRYVPLIRGDRASIIQMMAGCERWLSRGVPILMFPEGTRSKDGEVKAFKDGAFTLAIQQRCPIIPVVLTGTARTMPKHGLVIQQAVHARVRVLEPIDPEGFAGDVHALRDHVRDVIVREKARMEAER</sequence>
<evidence type="ECO:0000256" key="3">
    <source>
        <dbReference type="ARBA" id="ARBA00023315"/>
    </source>
</evidence>
<evidence type="ECO:0000259" key="5">
    <source>
        <dbReference type="SMART" id="SM00563"/>
    </source>
</evidence>
<keyword evidence="2 6" id="KW-0808">Transferase</keyword>
<dbReference type="Proteomes" id="UP000537825">
    <property type="component" value="Unassembled WGS sequence"/>
</dbReference>
<organism evidence="6 7">
    <name type="scientific">Corallococcus exiguus</name>
    <dbReference type="NCBI Taxonomy" id="83462"/>
    <lineage>
        <taxon>Bacteria</taxon>
        <taxon>Pseudomonadati</taxon>
        <taxon>Myxococcota</taxon>
        <taxon>Myxococcia</taxon>
        <taxon>Myxococcales</taxon>
        <taxon>Cystobacterineae</taxon>
        <taxon>Myxococcaceae</taxon>
        <taxon>Corallococcus</taxon>
    </lineage>
</organism>
<reference evidence="6 7" key="1">
    <citation type="submission" date="2020-01" db="EMBL/GenBank/DDBJ databases">
        <title>The draft genome sequence of Corallococcus exiguus DSM 14696.</title>
        <authorList>
            <person name="Zhang X."/>
            <person name="Zhu H."/>
        </authorList>
    </citation>
    <scope>NUCLEOTIDE SEQUENCE [LARGE SCALE GENOMIC DNA]</scope>
    <source>
        <strain evidence="6 7">DSM 14696</strain>
    </source>
</reference>
<dbReference type="CDD" id="cd07989">
    <property type="entry name" value="LPLAT_AGPAT-like"/>
    <property type="match status" value="1"/>
</dbReference>
<feature type="domain" description="Phospholipid/glycerol acyltransferase" evidence="5">
    <location>
        <begin position="118"/>
        <end position="231"/>
    </location>
</feature>
<comment type="pathway">
    <text evidence="1">Lipid metabolism.</text>
</comment>
<evidence type="ECO:0000256" key="4">
    <source>
        <dbReference type="SAM" id="Phobius"/>
    </source>
</evidence>